<dbReference type="InterPro" id="IPR031329">
    <property type="entry name" value="NEUT/ALK_ceramidase_N"/>
</dbReference>
<dbReference type="Pfam" id="PF04734">
    <property type="entry name" value="Ceramidase_alk"/>
    <property type="match status" value="1"/>
</dbReference>
<dbReference type="AlphaFoldDB" id="A0A382HTV2"/>
<proteinExistence type="predicted"/>
<gene>
    <name evidence="2" type="ORF">METZ01_LOCUS243678</name>
</gene>
<organism evidence="2">
    <name type="scientific">marine metagenome</name>
    <dbReference type="NCBI Taxonomy" id="408172"/>
    <lineage>
        <taxon>unclassified sequences</taxon>
        <taxon>metagenomes</taxon>
        <taxon>ecological metagenomes</taxon>
    </lineage>
</organism>
<name>A0A382HTV2_9ZZZZ</name>
<evidence type="ECO:0000259" key="1">
    <source>
        <dbReference type="Pfam" id="PF04734"/>
    </source>
</evidence>
<protein>
    <recommendedName>
        <fullName evidence="1">Neutral/alkaline non-lysosomal ceramidase N-terminal domain-containing protein</fullName>
    </recommendedName>
</protein>
<dbReference type="EMBL" id="UINC01063314">
    <property type="protein sequence ID" value="SVB90824.1"/>
    <property type="molecule type" value="Genomic_DNA"/>
</dbReference>
<reference evidence="2" key="1">
    <citation type="submission" date="2018-05" db="EMBL/GenBank/DDBJ databases">
        <authorList>
            <person name="Lanie J.A."/>
            <person name="Ng W.-L."/>
            <person name="Kazmierczak K.M."/>
            <person name="Andrzejewski T.M."/>
            <person name="Davidsen T.M."/>
            <person name="Wayne K.J."/>
            <person name="Tettelin H."/>
            <person name="Glass J.I."/>
            <person name="Rusch D."/>
            <person name="Podicherti R."/>
            <person name="Tsui H.-C.T."/>
            <person name="Winkler M.E."/>
        </authorList>
    </citation>
    <scope>NUCLEOTIDE SEQUENCE</scope>
</reference>
<sequence length="159" mass="16844">MLAAGTGRTDITPPIGIAHAGWGAQSHEGAEGIDMPLTITALVIESSGNTAASERIAILDIDTCMLVDAYDLVIRRAVNEATGIPCSNQRIAYTHTHSGPIEGLSWIVQGSEMIKPWFDSMGPASVKAVEEAISKLTDVRVDSGAGHCEININRRPVSH</sequence>
<evidence type="ECO:0000313" key="2">
    <source>
        <dbReference type="EMBL" id="SVB90824.1"/>
    </source>
</evidence>
<feature type="domain" description="Neutral/alkaline non-lysosomal ceramidase N-terminal" evidence="1">
    <location>
        <begin position="4"/>
        <end position="158"/>
    </location>
</feature>
<accession>A0A382HTV2</accession>
<feature type="non-terminal residue" evidence="2">
    <location>
        <position position="159"/>
    </location>
</feature>